<dbReference type="RefSeq" id="XP_032104946.1">
    <property type="nucleotide sequence ID" value="XM_032249055.1"/>
</dbReference>
<keyword evidence="4 9" id="KW-0732">Signal</keyword>
<evidence type="ECO:0000256" key="2">
    <source>
        <dbReference type="ARBA" id="ARBA00008727"/>
    </source>
</evidence>
<organism evidence="10 11">
    <name type="scientific">Sapajus apella</name>
    <name type="common">Brown-capped capuchin</name>
    <name type="synonym">Cebus apella</name>
    <dbReference type="NCBI Taxonomy" id="9515"/>
    <lineage>
        <taxon>Eukaryota</taxon>
        <taxon>Metazoa</taxon>
        <taxon>Chordata</taxon>
        <taxon>Craniata</taxon>
        <taxon>Vertebrata</taxon>
        <taxon>Euteleostomi</taxon>
        <taxon>Mammalia</taxon>
        <taxon>Eutheria</taxon>
        <taxon>Euarchontoglires</taxon>
        <taxon>Primates</taxon>
        <taxon>Haplorrhini</taxon>
        <taxon>Platyrrhini</taxon>
        <taxon>Cebidae</taxon>
        <taxon>Cebinae</taxon>
        <taxon>Sapajus</taxon>
    </lineage>
</organism>
<keyword evidence="10" id="KW-1185">Reference proteome</keyword>
<keyword evidence="7" id="KW-0325">Glycoprotein</keyword>
<dbReference type="SUPFAM" id="SSF48726">
    <property type="entry name" value="Immunoglobulin"/>
    <property type="match status" value="1"/>
</dbReference>
<feature type="transmembrane region" description="Helical" evidence="8">
    <location>
        <begin position="343"/>
        <end position="361"/>
    </location>
</feature>
<evidence type="ECO:0000256" key="3">
    <source>
        <dbReference type="ARBA" id="ARBA00022692"/>
    </source>
</evidence>
<evidence type="ECO:0000313" key="10">
    <source>
        <dbReference type="Proteomes" id="UP000504640"/>
    </source>
</evidence>
<feature type="signal peptide" evidence="9">
    <location>
        <begin position="1"/>
        <end position="17"/>
    </location>
</feature>
<keyword evidence="5 8" id="KW-1133">Transmembrane helix</keyword>
<comment type="similarity">
    <text evidence="2">Belongs to the FAM187 family.</text>
</comment>
<dbReference type="GeneID" id="116530737"/>
<sequence length="376" mass="43225">MPPMLWLLLQVVAPALGFYFSISCPSGNQCRQALLSGNDILLYCNSSGARWYYLFTRGEKGTFTSLTNISNMEIMPEGSLLIKDPLPSQTGLYHCWNKNDRQVVQYEIDFQDVTILHVTHKGLGQRPLQNETLHLGGKELIFTRWEPWQDCNHCEGPGERKRLGYCYIEERLEEAMPCWLYLGDVQVWSSRLRPELQVEACHVPCSNNTQLKMNYVIFDNFRLDEETEFVWLNCPLGSIYRPVNWRANDTPLTWESQLSGRDFTTFLDPSTGGRQLQVFQPAIYRCFVQQELVAQFSPAANPETLEAQWRENEAQWRENEAQWQEARKAPQGRADSVLKGLKLVLLVGIVLALLGALLKFMRPSPGRKSKQVLMVK</sequence>
<comment type="subcellular location">
    <subcellularLocation>
        <location evidence="1">Membrane</location>
        <topology evidence="1">Single-pass type I membrane protein</topology>
    </subcellularLocation>
</comment>
<protein>
    <submittedName>
        <fullName evidence="11">Protein FAM187B</fullName>
    </submittedName>
</protein>
<feature type="chain" id="PRO_5026793439" evidence="9">
    <location>
        <begin position="18"/>
        <end position="376"/>
    </location>
</feature>
<proteinExistence type="inferred from homology"/>
<reference evidence="11" key="1">
    <citation type="submission" date="2025-08" db="UniProtKB">
        <authorList>
            <consortium name="RefSeq"/>
        </authorList>
    </citation>
    <scope>IDENTIFICATION</scope>
    <source>
        <tissue evidence="11">Blood</tissue>
    </source>
</reference>
<name>A0A6J3FH80_SAPAP</name>
<accession>A0A6J3FH80</accession>
<evidence type="ECO:0000256" key="4">
    <source>
        <dbReference type="ARBA" id="ARBA00022729"/>
    </source>
</evidence>
<evidence type="ECO:0000256" key="6">
    <source>
        <dbReference type="ARBA" id="ARBA00023136"/>
    </source>
</evidence>
<dbReference type="AlphaFoldDB" id="A0A6J3FH80"/>
<evidence type="ECO:0000256" key="8">
    <source>
        <dbReference type="SAM" id="Phobius"/>
    </source>
</evidence>
<dbReference type="CTD" id="148109"/>
<dbReference type="InterPro" id="IPR036179">
    <property type="entry name" value="Ig-like_dom_sf"/>
</dbReference>
<gene>
    <name evidence="11" type="primary">FAM187B</name>
</gene>
<evidence type="ECO:0000256" key="1">
    <source>
        <dbReference type="ARBA" id="ARBA00004479"/>
    </source>
</evidence>
<evidence type="ECO:0000256" key="9">
    <source>
        <dbReference type="SAM" id="SignalP"/>
    </source>
</evidence>
<dbReference type="InterPro" id="IPR039311">
    <property type="entry name" value="FAM187A/B"/>
</dbReference>
<dbReference type="Proteomes" id="UP000504640">
    <property type="component" value="Unplaced"/>
</dbReference>
<dbReference type="PANTHER" id="PTHR32178">
    <property type="entry name" value="FAM187"/>
    <property type="match status" value="1"/>
</dbReference>
<evidence type="ECO:0000256" key="5">
    <source>
        <dbReference type="ARBA" id="ARBA00022989"/>
    </source>
</evidence>
<keyword evidence="3 8" id="KW-0812">Transmembrane</keyword>
<evidence type="ECO:0000313" key="11">
    <source>
        <dbReference type="RefSeq" id="XP_032104946.1"/>
    </source>
</evidence>
<keyword evidence="6 8" id="KW-0472">Membrane</keyword>
<evidence type="ECO:0000256" key="7">
    <source>
        <dbReference type="ARBA" id="ARBA00023180"/>
    </source>
</evidence>
<dbReference type="PANTHER" id="PTHR32178:SF8">
    <property type="entry name" value="PROTEIN FAM187B"/>
    <property type="match status" value="1"/>
</dbReference>
<dbReference type="GO" id="GO:0016020">
    <property type="term" value="C:membrane"/>
    <property type="evidence" value="ECO:0007669"/>
    <property type="project" value="UniProtKB-SubCell"/>
</dbReference>